<feature type="compositionally biased region" description="Low complexity" evidence="4">
    <location>
        <begin position="311"/>
        <end position="363"/>
    </location>
</feature>
<dbReference type="Gene3D" id="3.40.50.10810">
    <property type="entry name" value="Tandem AAA-ATPase domain"/>
    <property type="match status" value="1"/>
</dbReference>
<proteinExistence type="predicted"/>
<dbReference type="PROSITE" id="PS51192">
    <property type="entry name" value="HELICASE_ATP_BIND_1"/>
    <property type="match status" value="1"/>
</dbReference>
<protein>
    <submittedName>
        <fullName evidence="7">P-loop containing nucleoside triphosphate hydrolase protein</fullName>
    </submittedName>
</protein>
<dbReference type="InterPro" id="IPR000330">
    <property type="entry name" value="SNF2_N"/>
</dbReference>
<comment type="caution">
    <text evidence="7">The sequence shown here is derived from an EMBL/GenBank/DDBJ whole genome shotgun (WGS) entry which is preliminary data.</text>
</comment>
<sequence>MSTLVLVPSVALMDMWESQIEHHVLPGTLSIYRYHGQGRRLDPSSPLPYHVVFSTYATVASDFSRGGGVLSKFQWYRLILDEAHVIRNWTTQQFGAVNDLVANIRWCMTGTPIQNTVDDLGSLIKQNEWPSKLLVLGRDLEEHLKSDKSIVFSFWRQSLDVLGRLLAERGIPFYRVDGMLKPERRREVLRVFRSPDSARVLLMTLGTGSVGLNDLDVASRLHFMEPQWNPAVESQAVGRLLRLGQEKQVCIVRYVVKDSIEEEDPAPESVEEIKFPRYPVIKGEKEANFRDDRTDWDGKYYMIIGTSTSAIPASSPIRSSTRSPPSTQRSARASPASPLTTATSATKHTTAPEESPTPASSASHNPAPITHFLLPNVGHGVTDAALIALTQHCPKLAEVYLTGAKLHLHNIAENKEAMKPLREASKARPDLIIYMVSKSEEKHYGDWEMVTHTDVYFKGRKCPDGKLPKKKRTYNPPNGGFGGYDRYAAKQYYRRELGKALATMRRW</sequence>
<dbReference type="CDD" id="cd18008">
    <property type="entry name" value="DEXDc_SHPRH-like"/>
    <property type="match status" value="1"/>
</dbReference>
<dbReference type="Pfam" id="PF00271">
    <property type="entry name" value="Helicase_C"/>
    <property type="match status" value="1"/>
</dbReference>
<keyword evidence="1" id="KW-0547">Nucleotide-binding</keyword>
<evidence type="ECO:0000259" key="5">
    <source>
        <dbReference type="PROSITE" id="PS51192"/>
    </source>
</evidence>
<dbReference type="SUPFAM" id="SSF52540">
    <property type="entry name" value="P-loop containing nucleoside triphosphate hydrolases"/>
    <property type="match status" value="2"/>
</dbReference>
<accession>A0A9P8V776</accession>
<dbReference type="OrthoDB" id="448448at2759"/>
<dbReference type="PANTHER" id="PTHR45626">
    <property type="entry name" value="TRANSCRIPTION TERMINATION FACTOR 2-RELATED"/>
    <property type="match status" value="1"/>
</dbReference>
<evidence type="ECO:0000313" key="7">
    <source>
        <dbReference type="EMBL" id="KAH6681052.1"/>
    </source>
</evidence>
<evidence type="ECO:0000256" key="3">
    <source>
        <dbReference type="ARBA" id="ARBA00022840"/>
    </source>
</evidence>
<dbReference type="Proteomes" id="UP000770015">
    <property type="component" value="Unassembled WGS sequence"/>
</dbReference>
<dbReference type="InterPro" id="IPR027417">
    <property type="entry name" value="P-loop_NTPase"/>
</dbReference>
<evidence type="ECO:0000259" key="6">
    <source>
        <dbReference type="PROSITE" id="PS51194"/>
    </source>
</evidence>
<dbReference type="GO" id="GO:0016787">
    <property type="term" value="F:hydrolase activity"/>
    <property type="evidence" value="ECO:0007669"/>
    <property type="project" value="UniProtKB-KW"/>
</dbReference>
<evidence type="ECO:0000256" key="2">
    <source>
        <dbReference type="ARBA" id="ARBA00022801"/>
    </source>
</evidence>
<dbReference type="InterPro" id="IPR050628">
    <property type="entry name" value="SNF2_RAD54_helicase_TF"/>
</dbReference>
<feature type="domain" description="Helicase C-terminal" evidence="6">
    <location>
        <begin position="139"/>
        <end position="288"/>
    </location>
</feature>
<dbReference type="InterPro" id="IPR001650">
    <property type="entry name" value="Helicase_C-like"/>
</dbReference>
<dbReference type="GO" id="GO:0006281">
    <property type="term" value="P:DNA repair"/>
    <property type="evidence" value="ECO:0007669"/>
    <property type="project" value="TreeGrafter"/>
</dbReference>
<feature type="region of interest" description="Disordered" evidence="4">
    <location>
        <begin position="311"/>
        <end position="367"/>
    </location>
</feature>
<dbReference type="SMART" id="SM00490">
    <property type="entry name" value="HELICc"/>
    <property type="match status" value="1"/>
</dbReference>
<dbReference type="EMBL" id="JAGSXJ010000019">
    <property type="protein sequence ID" value="KAH6681052.1"/>
    <property type="molecule type" value="Genomic_DNA"/>
</dbReference>
<organism evidence="7 8">
    <name type="scientific">Plectosphaerella plurivora</name>
    <dbReference type="NCBI Taxonomy" id="936078"/>
    <lineage>
        <taxon>Eukaryota</taxon>
        <taxon>Fungi</taxon>
        <taxon>Dikarya</taxon>
        <taxon>Ascomycota</taxon>
        <taxon>Pezizomycotina</taxon>
        <taxon>Sordariomycetes</taxon>
        <taxon>Hypocreomycetidae</taxon>
        <taxon>Glomerellales</taxon>
        <taxon>Plectosphaerellaceae</taxon>
        <taxon>Plectosphaerella</taxon>
    </lineage>
</organism>
<name>A0A9P8V776_9PEZI</name>
<dbReference type="GO" id="GO:0008094">
    <property type="term" value="F:ATP-dependent activity, acting on DNA"/>
    <property type="evidence" value="ECO:0007669"/>
    <property type="project" value="TreeGrafter"/>
</dbReference>
<dbReference type="GO" id="GO:0005524">
    <property type="term" value="F:ATP binding"/>
    <property type="evidence" value="ECO:0007669"/>
    <property type="project" value="UniProtKB-KW"/>
</dbReference>
<keyword evidence="2 7" id="KW-0378">Hydrolase</keyword>
<gene>
    <name evidence="7" type="ORF">F5X68DRAFT_263409</name>
</gene>
<dbReference type="CDD" id="cd18793">
    <property type="entry name" value="SF2_C_SNF"/>
    <property type="match status" value="1"/>
</dbReference>
<dbReference type="Pfam" id="PF00176">
    <property type="entry name" value="SNF2-rel_dom"/>
    <property type="match status" value="1"/>
</dbReference>
<dbReference type="PANTHER" id="PTHR45626:SF52">
    <property type="entry name" value="SINGLE-STRANDED DNA-DEPENDENT ATPASE (EUROFUNG)"/>
    <property type="match status" value="1"/>
</dbReference>
<feature type="domain" description="Helicase ATP-binding" evidence="5">
    <location>
        <begin position="1"/>
        <end position="130"/>
    </location>
</feature>
<dbReference type="InterPro" id="IPR038718">
    <property type="entry name" value="SNF2-like_sf"/>
</dbReference>
<evidence type="ECO:0000256" key="1">
    <source>
        <dbReference type="ARBA" id="ARBA00022741"/>
    </source>
</evidence>
<evidence type="ECO:0000256" key="4">
    <source>
        <dbReference type="SAM" id="MobiDB-lite"/>
    </source>
</evidence>
<reference evidence="7" key="1">
    <citation type="journal article" date="2021" name="Nat. Commun.">
        <title>Genetic determinants of endophytism in the Arabidopsis root mycobiome.</title>
        <authorList>
            <person name="Mesny F."/>
            <person name="Miyauchi S."/>
            <person name="Thiergart T."/>
            <person name="Pickel B."/>
            <person name="Atanasova L."/>
            <person name="Karlsson M."/>
            <person name="Huettel B."/>
            <person name="Barry K.W."/>
            <person name="Haridas S."/>
            <person name="Chen C."/>
            <person name="Bauer D."/>
            <person name="Andreopoulos W."/>
            <person name="Pangilinan J."/>
            <person name="LaButti K."/>
            <person name="Riley R."/>
            <person name="Lipzen A."/>
            <person name="Clum A."/>
            <person name="Drula E."/>
            <person name="Henrissat B."/>
            <person name="Kohler A."/>
            <person name="Grigoriev I.V."/>
            <person name="Martin F.M."/>
            <person name="Hacquard S."/>
        </authorList>
    </citation>
    <scope>NUCLEOTIDE SEQUENCE</scope>
    <source>
        <strain evidence="7">MPI-SDFR-AT-0117</strain>
    </source>
</reference>
<dbReference type="Gene3D" id="3.40.50.300">
    <property type="entry name" value="P-loop containing nucleotide triphosphate hydrolases"/>
    <property type="match status" value="1"/>
</dbReference>
<keyword evidence="3" id="KW-0067">ATP-binding</keyword>
<dbReference type="InterPro" id="IPR049730">
    <property type="entry name" value="SNF2/RAD54-like_C"/>
</dbReference>
<dbReference type="InterPro" id="IPR014001">
    <property type="entry name" value="Helicase_ATP-bd"/>
</dbReference>
<dbReference type="GO" id="GO:0005634">
    <property type="term" value="C:nucleus"/>
    <property type="evidence" value="ECO:0007669"/>
    <property type="project" value="TreeGrafter"/>
</dbReference>
<evidence type="ECO:0000313" key="8">
    <source>
        <dbReference type="Proteomes" id="UP000770015"/>
    </source>
</evidence>
<keyword evidence="8" id="KW-1185">Reference proteome</keyword>
<dbReference type="AlphaFoldDB" id="A0A9P8V776"/>
<dbReference type="PROSITE" id="PS51194">
    <property type="entry name" value="HELICASE_CTER"/>
    <property type="match status" value="1"/>
</dbReference>